<reference evidence="2" key="1">
    <citation type="submission" date="2011-08" db="EMBL/GenBank/DDBJ databases">
        <authorList>
            <person name="Rombauts S."/>
        </authorList>
    </citation>
    <scope>NUCLEOTIDE SEQUENCE</scope>
    <source>
        <strain evidence="2">London</strain>
    </source>
</reference>
<protein>
    <submittedName>
        <fullName evidence="1">Uncharacterized protein</fullName>
    </submittedName>
</protein>
<reference evidence="1" key="2">
    <citation type="submission" date="2015-06" db="UniProtKB">
        <authorList>
            <consortium name="EnsemblMetazoa"/>
        </authorList>
    </citation>
    <scope>IDENTIFICATION</scope>
</reference>
<sequence>MENIWMTKEEEEHEKLETMMIMKMMEMKKLQQILIDYKVGGLTLYFV</sequence>
<keyword evidence="2" id="KW-1185">Reference proteome</keyword>
<dbReference type="HOGENOM" id="CLU_3176007_0_0_1"/>
<dbReference type="Proteomes" id="UP000015104">
    <property type="component" value="Unassembled WGS sequence"/>
</dbReference>
<dbReference type="EMBL" id="CAEY01000040">
    <property type="status" value="NOT_ANNOTATED_CDS"/>
    <property type="molecule type" value="Genomic_DNA"/>
</dbReference>
<dbReference type="AlphaFoldDB" id="T1KG26"/>
<dbReference type="EnsemblMetazoa" id="tetur10g05240.1">
    <property type="protein sequence ID" value="tetur10g05240.1"/>
    <property type="gene ID" value="tetur10g05240"/>
</dbReference>
<name>T1KG26_TETUR</name>
<evidence type="ECO:0000313" key="1">
    <source>
        <dbReference type="EnsemblMetazoa" id="tetur10g05240.1"/>
    </source>
</evidence>
<evidence type="ECO:0000313" key="2">
    <source>
        <dbReference type="Proteomes" id="UP000015104"/>
    </source>
</evidence>
<accession>T1KG26</accession>
<proteinExistence type="predicted"/>
<organism evidence="1 2">
    <name type="scientific">Tetranychus urticae</name>
    <name type="common">Two-spotted spider mite</name>
    <dbReference type="NCBI Taxonomy" id="32264"/>
    <lineage>
        <taxon>Eukaryota</taxon>
        <taxon>Metazoa</taxon>
        <taxon>Ecdysozoa</taxon>
        <taxon>Arthropoda</taxon>
        <taxon>Chelicerata</taxon>
        <taxon>Arachnida</taxon>
        <taxon>Acari</taxon>
        <taxon>Acariformes</taxon>
        <taxon>Trombidiformes</taxon>
        <taxon>Prostigmata</taxon>
        <taxon>Eleutherengona</taxon>
        <taxon>Raphignathae</taxon>
        <taxon>Tetranychoidea</taxon>
        <taxon>Tetranychidae</taxon>
        <taxon>Tetranychus</taxon>
    </lineage>
</organism>